<accession>T1KPQ9</accession>
<keyword evidence="1" id="KW-0732">Signal</keyword>
<evidence type="ECO:0000313" key="3">
    <source>
        <dbReference type="Proteomes" id="UP000015104"/>
    </source>
</evidence>
<dbReference type="Proteomes" id="UP000015104">
    <property type="component" value="Unassembled WGS sequence"/>
</dbReference>
<sequence>MVAINNLLLCCFVIFITLVRSSESFCFGLICSCVPWVSKSCCGTFRKCCLQYQAWLSPLIGTEDVFSEYIDAMAGEAMNEAGLVEGYPDGQVVPINDPSQLGAIPVIPGPPPHRILNDA</sequence>
<reference evidence="2" key="2">
    <citation type="submission" date="2015-06" db="UniProtKB">
        <authorList>
            <consortium name="EnsemblMetazoa"/>
        </authorList>
    </citation>
    <scope>IDENTIFICATION</scope>
</reference>
<evidence type="ECO:0000256" key="1">
    <source>
        <dbReference type="SAM" id="SignalP"/>
    </source>
</evidence>
<gene>
    <name evidence="2" type="primary">107366076</name>
</gene>
<dbReference type="KEGG" id="tut:107366076"/>
<dbReference type="OrthoDB" id="10326221at2759"/>
<dbReference type="AlphaFoldDB" id="T1KPQ9"/>
<dbReference type="EnsemblMetazoa" id="tetur17g01400.1">
    <property type="protein sequence ID" value="tetur17g01400.1"/>
    <property type="gene ID" value="tetur17g01400"/>
</dbReference>
<evidence type="ECO:0000313" key="2">
    <source>
        <dbReference type="EnsemblMetazoa" id="tetur17g01400.1"/>
    </source>
</evidence>
<dbReference type="OMA" id="WVSKSCC"/>
<proteinExistence type="predicted"/>
<protein>
    <submittedName>
        <fullName evidence="2">Uncharacterized protein</fullName>
    </submittedName>
</protein>
<organism evidence="2 3">
    <name type="scientific">Tetranychus urticae</name>
    <name type="common">Two-spotted spider mite</name>
    <dbReference type="NCBI Taxonomy" id="32264"/>
    <lineage>
        <taxon>Eukaryota</taxon>
        <taxon>Metazoa</taxon>
        <taxon>Ecdysozoa</taxon>
        <taxon>Arthropoda</taxon>
        <taxon>Chelicerata</taxon>
        <taxon>Arachnida</taxon>
        <taxon>Acari</taxon>
        <taxon>Acariformes</taxon>
        <taxon>Trombidiformes</taxon>
        <taxon>Prostigmata</taxon>
        <taxon>Eleutherengona</taxon>
        <taxon>Raphignathae</taxon>
        <taxon>Tetranychoidea</taxon>
        <taxon>Tetranychidae</taxon>
        <taxon>Tetranychus</taxon>
    </lineage>
</organism>
<dbReference type="EMBL" id="CAEY01000336">
    <property type="status" value="NOT_ANNOTATED_CDS"/>
    <property type="molecule type" value="Genomic_DNA"/>
</dbReference>
<dbReference type="HOGENOM" id="CLU_2064442_0_0_1"/>
<reference evidence="3" key="1">
    <citation type="submission" date="2011-08" db="EMBL/GenBank/DDBJ databases">
        <authorList>
            <person name="Rombauts S."/>
        </authorList>
    </citation>
    <scope>NUCLEOTIDE SEQUENCE</scope>
    <source>
        <strain evidence="3">London</strain>
    </source>
</reference>
<feature type="chain" id="PRO_5004581639" evidence="1">
    <location>
        <begin position="25"/>
        <end position="119"/>
    </location>
</feature>
<feature type="signal peptide" evidence="1">
    <location>
        <begin position="1"/>
        <end position="24"/>
    </location>
</feature>
<name>T1KPQ9_TETUR</name>
<keyword evidence="3" id="KW-1185">Reference proteome</keyword>